<dbReference type="GO" id="GO:0006406">
    <property type="term" value="P:mRNA export from nucleus"/>
    <property type="evidence" value="ECO:0007669"/>
    <property type="project" value="TreeGrafter"/>
</dbReference>
<comment type="subunit">
    <text evidence="7">Part of the nuclear pore complex (NPC).</text>
</comment>
<keyword evidence="6 7" id="KW-0539">Nucleus</keyword>
<evidence type="ECO:0000256" key="7">
    <source>
        <dbReference type="RuleBase" id="RU365072"/>
    </source>
</evidence>
<keyword evidence="4 7" id="KW-0811">Translocation</keyword>
<dbReference type="GO" id="GO:0031080">
    <property type="term" value="C:nuclear pore outer ring"/>
    <property type="evidence" value="ECO:0007669"/>
    <property type="project" value="TreeGrafter"/>
</dbReference>
<keyword evidence="1 7" id="KW-0813">Transport</keyword>
<evidence type="ECO:0000256" key="1">
    <source>
        <dbReference type="ARBA" id="ARBA00022448"/>
    </source>
</evidence>
<dbReference type="Gene3D" id="1.20.190.50">
    <property type="match status" value="1"/>
</dbReference>
<comment type="subcellular location">
    <subcellularLocation>
        <location evidence="7">Nucleus</location>
        <location evidence="7">Nuclear pore complex</location>
    </subcellularLocation>
    <subcellularLocation>
        <location evidence="7">Nucleus membrane</location>
    </subcellularLocation>
</comment>
<dbReference type="AlphaFoldDB" id="A0AA38LIV3"/>
<keyword evidence="3" id="KW-0653">Protein transport</keyword>
<dbReference type="Proteomes" id="UP000824469">
    <property type="component" value="Unassembled WGS sequence"/>
</dbReference>
<evidence type="ECO:0000313" key="8">
    <source>
        <dbReference type="EMBL" id="KAH9322537.1"/>
    </source>
</evidence>
<dbReference type="Pfam" id="PF04121">
    <property type="entry name" value="Nup84_Nup100"/>
    <property type="match status" value="1"/>
</dbReference>
<keyword evidence="7" id="KW-0472">Membrane</keyword>
<dbReference type="GO" id="GO:0031965">
    <property type="term" value="C:nuclear membrane"/>
    <property type="evidence" value="ECO:0007669"/>
    <property type="project" value="UniProtKB-SubCell"/>
</dbReference>
<protein>
    <recommendedName>
        <fullName evidence="7">Nuclear pore complex protein</fullName>
    </recommendedName>
</protein>
<dbReference type="PANTHER" id="PTHR13003:SF2">
    <property type="entry name" value="NUCLEAR PORE COMPLEX PROTEIN NUP107"/>
    <property type="match status" value="1"/>
</dbReference>
<evidence type="ECO:0000256" key="6">
    <source>
        <dbReference type="ARBA" id="ARBA00023242"/>
    </source>
</evidence>
<dbReference type="GO" id="GO:0017056">
    <property type="term" value="F:structural constituent of nuclear pore"/>
    <property type="evidence" value="ECO:0007669"/>
    <property type="project" value="UniProtKB-UniRule"/>
</dbReference>
<accession>A0AA38LIV3</accession>
<dbReference type="PANTHER" id="PTHR13003">
    <property type="entry name" value="NUP107-RELATED"/>
    <property type="match status" value="1"/>
</dbReference>
<sequence length="295" mass="32808">MLGDLVYVRSNLCLTMRKVAKDACASKKKKKKLQHFLEDSSHEDEPDFVCDELEDDTNDAGNYVVDASDDDIEPSALDDLELFNLKMVELWSGYAAGTYLQALGTNSVPGKYLGPAGTYLQCTQTIPIQVDVSICTGDKYCIEVVLRCLAVRNDGTDPCAGEDGGLLASIMEAAFKGELEHFQVGVALEVFQLDAWYIEKEGSQEAPAKFIVQGICRRCCIPELILRCMQITVSLADISDGVLENQNELIDLIASPDSELHCLFSQHQLQEFLLFEREFCIRHMEAQEDKSVDNT</sequence>
<evidence type="ECO:0000256" key="2">
    <source>
        <dbReference type="ARBA" id="ARBA00022816"/>
    </source>
</evidence>
<evidence type="ECO:0000256" key="5">
    <source>
        <dbReference type="ARBA" id="ARBA00023132"/>
    </source>
</evidence>
<evidence type="ECO:0000313" key="9">
    <source>
        <dbReference type="Proteomes" id="UP000824469"/>
    </source>
</evidence>
<reference evidence="8 9" key="1">
    <citation type="journal article" date="2021" name="Nat. Plants">
        <title>The Taxus genome provides insights into paclitaxel biosynthesis.</title>
        <authorList>
            <person name="Xiong X."/>
            <person name="Gou J."/>
            <person name="Liao Q."/>
            <person name="Li Y."/>
            <person name="Zhou Q."/>
            <person name="Bi G."/>
            <person name="Li C."/>
            <person name="Du R."/>
            <person name="Wang X."/>
            <person name="Sun T."/>
            <person name="Guo L."/>
            <person name="Liang H."/>
            <person name="Lu P."/>
            <person name="Wu Y."/>
            <person name="Zhang Z."/>
            <person name="Ro D.K."/>
            <person name="Shang Y."/>
            <person name="Huang S."/>
            <person name="Yan J."/>
        </authorList>
    </citation>
    <scope>NUCLEOTIDE SEQUENCE [LARGE SCALE GENOMIC DNA]</scope>
    <source>
        <strain evidence="8">Ta-2019</strain>
    </source>
</reference>
<dbReference type="InterPro" id="IPR007252">
    <property type="entry name" value="Nup84/Nup107"/>
</dbReference>
<keyword evidence="5 7" id="KW-0906">Nuclear pore complex</keyword>
<evidence type="ECO:0000256" key="3">
    <source>
        <dbReference type="ARBA" id="ARBA00022927"/>
    </source>
</evidence>
<name>A0AA38LIV3_TAXCH</name>
<organism evidence="8 9">
    <name type="scientific">Taxus chinensis</name>
    <name type="common">Chinese yew</name>
    <name type="synonym">Taxus wallichiana var. chinensis</name>
    <dbReference type="NCBI Taxonomy" id="29808"/>
    <lineage>
        <taxon>Eukaryota</taxon>
        <taxon>Viridiplantae</taxon>
        <taxon>Streptophyta</taxon>
        <taxon>Embryophyta</taxon>
        <taxon>Tracheophyta</taxon>
        <taxon>Spermatophyta</taxon>
        <taxon>Pinopsida</taxon>
        <taxon>Pinidae</taxon>
        <taxon>Conifers II</taxon>
        <taxon>Cupressales</taxon>
        <taxon>Taxaceae</taxon>
        <taxon>Taxus</taxon>
    </lineage>
</organism>
<feature type="non-terminal residue" evidence="8">
    <location>
        <position position="1"/>
    </location>
</feature>
<proteinExistence type="inferred from homology"/>
<dbReference type="GO" id="GO:0006606">
    <property type="term" value="P:protein import into nucleus"/>
    <property type="evidence" value="ECO:0007669"/>
    <property type="project" value="TreeGrafter"/>
</dbReference>
<keyword evidence="9" id="KW-1185">Reference proteome</keyword>
<gene>
    <name evidence="8" type="ORF">KI387_017176</name>
</gene>
<keyword evidence="2" id="KW-0509">mRNA transport</keyword>
<dbReference type="EMBL" id="JAHRHJ020000003">
    <property type="protein sequence ID" value="KAH9322537.1"/>
    <property type="molecule type" value="Genomic_DNA"/>
</dbReference>
<dbReference type="GO" id="GO:0000973">
    <property type="term" value="P:post-transcriptional tethering of RNA polymerase II gene DNA at nuclear periphery"/>
    <property type="evidence" value="ECO:0007669"/>
    <property type="project" value="TreeGrafter"/>
</dbReference>
<evidence type="ECO:0000256" key="4">
    <source>
        <dbReference type="ARBA" id="ARBA00023010"/>
    </source>
</evidence>
<comment type="function">
    <text evidence="7">Functions as a component of the nuclear pore complex (NPC).</text>
</comment>
<comment type="caution">
    <text evidence="8">The sequence shown here is derived from an EMBL/GenBank/DDBJ whole genome shotgun (WGS) entry which is preliminary data.</text>
</comment>
<comment type="similarity">
    <text evidence="7">Belongs to the nucleoporin Nup84/Nup107 family.</text>
</comment>